<reference evidence="2" key="1">
    <citation type="submission" date="2022-06" db="EMBL/GenBank/DDBJ databases">
        <title>Complete genome sequence of Streptomyces nigrescens HEK616.</title>
        <authorList>
            <person name="Asamizu S."/>
            <person name="Onaka H."/>
        </authorList>
    </citation>
    <scope>NUCLEOTIDE SEQUENCE</scope>
    <source>
        <strain evidence="2">HEK616</strain>
        <plasmid evidence="2">SNP1</plasmid>
    </source>
</reference>
<gene>
    <name evidence="2" type="ORF">HEK616_83750</name>
</gene>
<evidence type="ECO:0000313" key="3">
    <source>
        <dbReference type="Proteomes" id="UP001059597"/>
    </source>
</evidence>
<accession>A0ABM8A8H2</accession>
<organism evidence="2 3">
    <name type="scientific">Streptomyces nigrescens</name>
    <dbReference type="NCBI Taxonomy" id="1920"/>
    <lineage>
        <taxon>Bacteria</taxon>
        <taxon>Bacillati</taxon>
        <taxon>Actinomycetota</taxon>
        <taxon>Actinomycetes</taxon>
        <taxon>Kitasatosporales</taxon>
        <taxon>Streptomycetaceae</taxon>
        <taxon>Streptomyces</taxon>
    </lineage>
</organism>
<feature type="region of interest" description="Disordered" evidence="1">
    <location>
        <begin position="42"/>
        <end position="95"/>
    </location>
</feature>
<dbReference type="EMBL" id="AP026074">
    <property type="protein sequence ID" value="BDM74888.1"/>
    <property type="molecule type" value="Genomic_DNA"/>
</dbReference>
<geneLocation type="plasmid" evidence="2 3">
    <name>SNP1</name>
</geneLocation>
<evidence type="ECO:0000313" key="2">
    <source>
        <dbReference type="EMBL" id="BDM74888.1"/>
    </source>
</evidence>
<dbReference type="Proteomes" id="UP001059597">
    <property type="component" value="Plasmid SNP1"/>
</dbReference>
<name>A0ABM8A8H2_STRNI</name>
<sequence length="149" mass="16185">MRTPRDLKYAVLHLQAGTEVLLKARLRQAHWTLVLQDLSAELRKSRKTPVSERSPAETSSAAHRRDPQAAAGGAGTGPGQRAPCRRREAGSDPQCPAALRADAVSARVEAQAATVLDFLLAFLHEHLLPHLDAAEQAQVETAMDDIRID</sequence>
<keyword evidence="2" id="KW-0614">Plasmid</keyword>
<evidence type="ECO:0000256" key="1">
    <source>
        <dbReference type="SAM" id="MobiDB-lite"/>
    </source>
</evidence>
<protein>
    <submittedName>
        <fullName evidence="2">Uncharacterized protein</fullName>
    </submittedName>
</protein>
<keyword evidence="3" id="KW-1185">Reference proteome</keyword>
<proteinExistence type="predicted"/>